<dbReference type="PANTHER" id="PTHR36720:SF1">
    <property type="entry name" value="TAF RNA POLYMERASE I SUBUNIT A"/>
    <property type="match status" value="1"/>
</dbReference>
<dbReference type="AlphaFoldDB" id="A0ABC8UPG3"/>
<reference evidence="1 2" key="1">
    <citation type="submission" date="2024-02" db="EMBL/GenBank/DDBJ databases">
        <authorList>
            <person name="Vignale AGUSTIN F."/>
            <person name="Sosa J E."/>
            <person name="Modenutti C."/>
        </authorList>
    </citation>
    <scope>NUCLEOTIDE SEQUENCE [LARGE SCALE GENOMIC DNA]</scope>
</reference>
<accession>A0ABC8UPG3</accession>
<evidence type="ECO:0000313" key="2">
    <source>
        <dbReference type="Proteomes" id="UP001642360"/>
    </source>
</evidence>
<proteinExistence type="predicted"/>
<sequence>MRFVCLSIYLGCRLKSSLLERFASNNIVEVSTCYEDILNKDPTCSHSLARLASMHKQGDYSSEKLLEMIALHLDATYAECNTWKEFASCFLKLCQSEEDRMSICLDGNEDGHKQKHSYHFNGIPGMFTNSALGRSWRFRCRWWLTRHFSHSILSSEITAGDLQLLTYNAASASKGVGICCNGFCLFGGGK</sequence>
<dbReference type="Proteomes" id="UP001642360">
    <property type="component" value="Unassembled WGS sequence"/>
</dbReference>
<organism evidence="1 2">
    <name type="scientific">Ilex paraguariensis</name>
    <name type="common">yerba mate</name>
    <dbReference type="NCBI Taxonomy" id="185542"/>
    <lineage>
        <taxon>Eukaryota</taxon>
        <taxon>Viridiplantae</taxon>
        <taxon>Streptophyta</taxon>
        <taxon>Embryophyta</taxon>
        <taxon>Tracheophyta</taxon>
        <taxon>Spermatophyta</taxon>
        <taxon>Magnoliopsida</taxon>
        <taxon>eudicotyledons</taxon>
        <taxon>Gunneridae</taxon>
        <taxon>Pentapetalae</taxon>
        <taxon>asterids</taxon>
        <taxon>campanulids</taxon>
        <taxon>Aquifoliales</taxon>
        <taxon>Aquifoliaceae</taxon>
        <taxon>Ilex</taxon>
    </lineage>
</organism>
<dbReference type="EMBL" id="CAUOFW020008502">
    <property type="protein sequence ID" value="CAK9182958.1"/>
    <property type="molecule type" value="Genomic_DNA"/>
</dbReference>
<dbReference type="Pfam" id="PF14929">
    <property type="entry name" value="TAF1_subA"/>
    <property type="match status" value="1"/>
</dbReference>
<protein>
    <submittedName>
        <fullName evidence="1">Uncharacterized protein</fullName>
    </submittedName>
</protein>
<evidence type="ECO:0000313" key="1">
    <source>
        <dbReference type="EMBL" id="CAK9182958.1"/>
    </source>
</evidence>
<gene>
    <name evidence="1" type="ORF">ILEXP_LOCUS53194</name>
</gene>
<comment type="caution">
    <text evidence="1">The sequence shown here is derived from an EMBL/GenBank/DDBJ whole genome shotgun (WGS) entry which is preliminary data.</text>
</comment>
<dbReference type="PANTHER" id="PTHR36720">
    <property type="entry name" value="TAF RNA POLYMERASE I SUBUNIT A"/>
    <property type="match status" value="1"/>
</dbReference>
<name>A0ABC8UPG3_9AQUA</name>
<dbReference type="InterPro" id="IPR039495">
    <property type="entry name" value="TAF1A"/>
</dbReference>
<keyword evidence="2" id="KW-1185">Reference proteome</keyword>